<keyword evidence="3" id="KW-1185">Reference proteome</keyword>
<accession>A0A0F4YR31</accession>
<name>A0A0F4YR31_RASE3</name>
<proteinExistence type="predicted"/>
<dbReference type="EMBL" id="LASV01000236">
    <property type="protein sequence ID" value="KKA20732.1"/>
    <property type="molecule type" value="Genomic_DNA"/>
</dbReference>
<sequence>MSVSKNFPNEMRDELWARAANIGSPAERAQSTDRRSQASQTGDQDTRHRQPLSQGGRPHSQQLWENGSSGWGTVVQVLLWKIAHATRAKAEWQGSQARGEAAKGHIQPTRRGPAQPPTEEKKKDYFSSKNARMRNAGLEIRRMWQDTAFAAAPTLPQDELAGLPRFHQRCLTGPSRATARIWSWRRQTVVPSALPTPASRPDGQQWWIRANADLKIRAVLMTVIVADYSLVTRKGPITLHSAIVLGSRARCYVHSASLNAARAGGPSRLQHVASAQGQKRSKSAVAIPLIWGADLTPQDAGLLASIRGLSCLLRNNSKGHRRVTNHGLRASSGPSRRVLEGCQPPGGGYSVLSPIAGGPGPWPPSMGCRVTRSGCWTRSQGAGGESGTGLRAQPAVIVRAATEERMQKTSIDETCVLSRGINYVVTALAILLPSVRTAGMPLALPS</sequence>
<feature type="region of interest" description="Disordered" evidence="1">
    <location>
        <begin position="90"/>
        <end position="125"/>
    </location>
</feature>
<evidence type="ECO:0000256" key="1">
    <source>
        <dbReference type="SAM" id="MobiDB-lite"/>
    </source>
</evidence>
<reference evidence="2 3" key="1">
    <citation type="submission" date="2015-04" db="EMBL/GenBank/DDBJ databases">
        <authorList>
            <person name="Heijne W.H."/>
            <person name="Fedorova N.D."/>
            <person name="Nierman W.C."/>
            <person name="Vollebregt A.W."/>
            <person name="Zhao Z."/>
            <person name="Wu L."/>
            <person name="Kumar M."/>
            <person name="Stam H."/>
            <person name="van den Berg M.A."/>
            <person name="Pel H.J."/>
        </authorList>
    </citation>
    <scope>NUCLEOTIDE SEQUENCE [LARGE SCALE GENOMIC DNA]</scope>
    <source>
        <strain evidence="2 3">CBS 393.64</strain>
    </source>
</reference>
<dbReference type="AlphaFoldDB" id="A0A0F4YR31"/>
<feature type="region of interest" description="Disordered" evidence="1">
    <location>
        <begin position="16"/>
        <end position="67"/>
    </location>
</feature>
<evidence type="ECO:0000313" key="3">
    <source>
        <dbReference type="Proteomes" id="UP000053958"/>
    </source>
</evidence>
<dbReference type="Proteomes" id="UP000053958">
    <property type="component" value="Unassembled WGS sequence"/>
</dbReference>
<comment type="caution">
    <text evidence="2">The sequence shown here is derived from an EMBL/GenBank/DDBJ whole genome shotgun (WGS) entry which is preliminary data.</text>
</comment>
<organism evidence="2 3">
    <name type="scientific">Rasamsonia emersonii (strain ATCC 16479 / CBS 393.64 / IMI 116815)</name>
    <dbReference type="NCBI Taxonomy" id="1408163"/>
    <lineage>
        <taxon>Eukaryota</taxon>
        <taxon>Fungi</taxon>
        <taxon>Dikarya</taxon>
        <taxon>Ascomycota</taxon>
        <taxon>Pezizomycotina</taxon>
        <taxon>Eurotiomycetes</taxon>
        <taxon>Eurotiomycetidae</taxon>
        <taxon>Eurotiales</taxon>
        <taxon>Trichocomaceae</taxon>
        <taxon>Rasamsonia</taxon>
    </lineage>
</organism>
<gene>
    <name evidence="2" type="ORF">T310_5230</name>
</gene>
<evidence type="ECO:0000313" key="2">
    <source>
        <dbReference type="EMBL" id="KKA20732.1"/>
    </source>
</evidence>
<dbReference type="GeneID" id="25317575"/>
<dbReference type="RefSeq" id="XP_013327344.1">
    <property type="nucleotide sequence ID" value="XM_013471890.1"/>
</dbReference>
<protein>
    <submittedName>
        <fullName evidence="2">Uncharacterized protein</fullName>
    </submittedName>
</protein>